<organism evidence="2 4">
    <name type="scientific">Endobacter medicaginis</name>
    <dbReference type="NCBI Taxonomy" id="1181271"/>
    <lineage>
        <taxon>Bacteria</taxon>
        <taxon>Pseudomonadati</taxon>
        <taxon>Pseudomonadota</taxon>
        <taxon>Alphaproteobacteria</taxon>
        <taxon>Acetobacterales</taxon>
        <taxon>Acetobacteraceae</taxon>
        <taxon>Endobacter</taxon>
    </lineage>
</organism>
<evidence type="ECO:0000313" key="2">
    <source>
        <dbReference type="EMBL" id="MBB3174482.1"/>
    </source>
</evidence>
<dbReference type="Proteomes" id="UP000557688">
    <property type="component" value="Unassembled WGS sequence"/>
</dbReference>
<accession>A0A839V4L5</accession>
<keyword evidence="4" id="KW-1185">Reference proteome</keyword>
<sequence length="144" mass="15219">MSTDATTLYQDWVLARARAPLHAGRIAGGVTGVAENRSCGDSVRFWLKRQDGRVVAARHETEGCAICQASADLIAGLAAGLNEDRLATLWEEACGVLESGVAPAGRQGDAGMLLGVFAGVAEYRARHRCAMLPYQAYEQAARAG</sequence>
<dbReference type="CDD" id="cd06664">
    <property type="entry name" value="IscU_like"/>
    <property type="match status" value="1"/>
</dbReference>
<comment type="caution">
    <text evidence="2">The sequence shown here is derived from an EMBL/GenBank/DDBJ whole genome shotgun (WGS) entry which is preliminary data.</text>
</comment>
<dbReference type="Proteomes" id="UP000565205">
    <property type="component" value="Unassembled WGS sequence"/>
</dbReference>
<gene>
    <name evidence="2" type="ORF">FHR90_002323</name>
    <name evidence="3" type="ORF">HUK83_04525</name>
</gene>
<dbReference type="GO" id="GO:0005506">
    <property type="term" value="F:iron ion binding"/>
    <property type="evidence" value="ECO:0007669"/>
    <property type="project" value="InterPro"/>
</dbReference>
<dbReference type="Pfam" id="PF01592">
    <property type="entry name" value="NifU_N"/>
    <property type="match status" value="1"/>
</dbReference>
<name>A0A839V4L5_9PROT</name>
<evidence type="ECO:0000313" key="4">
    <source>
        <dbReference type="Proteomes" id="UP000557688"/>
    </source>
</evidence>
<dbReference type="EMBL" id="JACHXV010000008">
    <property type="protein sequence ID" value="MBB3174482.1"/>
    <property type="molecule type" value="Genomic_DNA"/>
</dbReference>
<dbReference type="SUPFAM" id="SSF82649">
    <property type="entry name" value="SufE/NifU"/>
    <property type="match status" value="1"/>
</dbReference>
<protein>
    <submittedName>
        <fullName evidence="3">Iron-sulfur cluster assembly scaffold protein</fullName>
    </submittedName>
    <submittedName>
        <fullName evidence="2">Nitrogen fixation NifU-like protein</fullName>
    </submittedName>
</protein>
<dbReference type="AlphaFoldDB" id="A0A839V4L5"/>
<feature type="domain" description="NIF system FeS cluster assembly NifU N-terminal" evidence="1">
    <location>
        <begin position="9"/>
        <end position="127"/>
    </location>
</feature>
<evidence type="ECO:0000313" key="3">
    <source>
        <dbReference type="EMBL" id="NVN29601.1"/>
    </source>
</evidence>
<reference evidence="2 4" key="2">
    <citation type="submission" date="2020-08" db="EMBL/GenBank/DDBJ databases">
        <title>Genomic Encyclopedia of Type Strains, Phase III (KMG-III): the genomes of soil and plant-associated and newly described type strains.</title>
        <authorList>
            <person name="Whitman W."/>
        </authorList>
    </citation>
    <scope>NUCLEOTIDE SEQUENCE [LARGE SCALE GENOMIC DNA]</scope>
    <source>
        <strain evidence="2 4">CECT 8088</strain>
    </source>
</reference>
<dbReference type="EMBL" id="JABXXQ010000050">
    <property type="protein sequence ID" value="NVN29601.1"/>
    <property type="molecule type" value="Genomic_DNA"/>
</dbReference>
<proteinExistence type="predicted"/>
<reference evidence="3 5" key="1">
    <citation type="submission" date="2020-06" db="EMBL/GenBank/DDBJ databases">
        <title>Description of novel acetic acid bacteria.</title>
        <authorList>
            <person name="Sombolestani A."/>
        </authorList>
    </citation>
    <scope>NUCLEOTIDE SEQUENCE [LARGE SCALE GENOMIC DNA]</scope>
    <source>
        <strain evidence="3 5">LMG 26838</strain>
    </source>
</reference>
<dbReference type="RefSeq" id="WP_176622424.1">
    <property type="nucleotide sequence ID" value="NZ_JABXXQ010000050.1"/>
</dbReference>
<evidence type="ECO:0000313" key="5">
    <source>
        <dbReference type="Proteomes" id="UP000565205"/>
    </source>
</evidence>
<dbReference type="GO" id="GO:0016226">
    <property type="term" value="P:iron-sulfur cluster assembly"/>
    <property type="evidence" value="ECO:0007669"/>
    <property type="project" value="InterPro"/>
</dbReference>
<evidence type="ECO:0000259" key="1">
    <source>
        <dbReference type="Pfam" id="PF01592"/>
    </source>
</evidence>
<dbReference type="Gene3D" id="3.90.1010.10">
    <property type="match status" value="1"/>
</dbReference>
<dbReference type="InterPro" id="IPR002871">
    <property type="entry name" value="NIF_FeS_clus_asmbl_NifU_N"/>
</dbReference>
<dbReference type="GO" id="GO:0051536">
    <property type="term" value="F:iron-sulfur cluster binding"/>
    <property type="evidence" value="ECO:0007669"/>
    <property type="project" value="InterPro"/>
</dbReference>